<dbReference type="PROSITE" id="PS51219">
    <property type="entry name" value="DPCK"/>
    <property type="match status" value="1"/>
</dbReference>
<dbReference type="CDD" id="cd02022">
    <property type="entry name" value="DPCK"/>
    <property type="match status" value="1"/>
</dbReference>
<keyword evidence="4 5" id="KW-0173">Coenzyme A biosynthesis</keyword>
<accession>A0A9Q4AZC6</accession>
<dbReference type="FunFam" id="3.40.50.300:FF:000485">
    <property type="entry name" value="Dephospho-CoA kinase CAB5"/>
    <property type="match status" value="1"/>
</dbReference>
<reference evidence="7" key="1">
    <citation type="submission" date="2020-06" db="EMBL/GenBank/DDBJ databases">
        <title>Insight into the genomes of haloalkaliphilic bacilli from Kenyan soda lakes.</title>
        <authorList>
            <person name="Mwirichia R."/>
            <person name="Villamizar G.C."/>
            <person name="Poehlein A."/>
            <person name="Mugweru J."/>
            <person name="Kipnyargis A."/>
            <person name="Kiplimo D."/>
            <person name="Orwa P."/>
            <person name="Daniel R."/>
        </authorList>
    </citation>
    <scope>NUCLEOTIDE SEQUENCE</scope>
    <source>
        <strain evidence="7">B1096_S55</strain>
    </source>
</reference>
<comment type="catalytic activity">
    <reaction evidence="5">
        <text>3'-dephospho-CoA + ATP = ADP + CoA + H(+)</text>
        <dbReference type="Rhea" id="RHEA:18245"/>
        <dbReference type="ChEBI" id="CHEBI:15378"/>
        <dbReference type="ChEBI" id="CHEBI:30616"/>
        <dbReference type="ChEBI" id="CHEBI:57287"/>
        <dbReference type="ChEBI" id="CHEBI:57328"/>
        <dbReference type="ChEBI" id="CHEBI:456216"/>
        <dbReference type="EC" id="2.7.1.24"/>
    </reaction>
</comment>
<comment type="similarity">
    <text evidence="1 5">Belongs to the CoaE family.</text>
</comment>
<dbReference type="HAMAP" id="MF_00376">
    <property type="entry name" value="Dephospho_CoA_kinase"/>
    <property type="match status" value="1"/>
</dbReference>
<keyword evidence="5 7" id="KW-0418">Kinase</keyword>
<dbReference type="GO" id="GO:0015937">
    <property type="term" value="P:coenzyme A biosynthetic process"/>
    <property type="evidence" value="ECO:0007669"/>
    <property type="project" value="UniProtKB-UniRule"/>
</dbReference>
<sequence>MIIGLTGGIASGKSTVSQMIRDEGIPVVDADIIARNVVKPGKKAYHQIIDHFGLAILKQDGQLNREKLGEIIFNDDKERDVLNQIVHPQVRKELKDQAESLQKEGHSIVILDIPLLIEGELFYLVDNILLVYVPKSIQLKRLKERNNYTEEEALKRINSQLSLDKKKAYATYIIDNSSDLTHTREQVTTLLKNLKAL</sequence>
<dbReference type="EMBL" id="JABXYM010000001">
    <property type="protein sequence ID" value="MCR6095557.1"/>
    <property type="molecule type" value="Genomic_DNA"/>
</dbReference>
<dbReference type="InterPro" id="IPR027417">
    <property type="entry name" value="P-loop_NTPase"/>
</dbReference>
<comment type="pathway">
    <text evidence="5">Cofactor biosynthesis; coenzyme A biosynthesis; CoA from (R)-pantothenate: step 5/5.</text>
</comment>
<dbReference type="GO" id="GO:0005737">
    <property type="term" value="C:cytoplasm"/>
    <property type="evidence" value="ECO:0007669"/>
    <property type="project" value="UniProtKB-SubCell"/>
</dbReference>
<organism evidence="7 8">
    <name type="scientific">Salipaludibacillus agaradhaerens</name>
    <name type="common">Bacillus agaradhaerens</name>
    <dbReference type="NCBI Taxonomy" id="76935"/>
    <lineage>
        <taxon>Bacteria</taxon>
        <taxon>Bacillati</taxon>
        <taxon>Bacillota</taxon>
        <taxon>Bacilli</taxon>
        <taxon>Bacillales</taxon>
        <taxon>Bacillaceae</taxon>
    </lineage>
</organism>
<evidence type="ECO:0000256" key="6">
    <source>
        <dbReference type="NCBIfam" id="TIGR00152"/>
    </source>
</evidence>
<dbReference type="EC" id="2.7.1.24" evidence="5 6"/>
<keyword evidence="8" id="KW-1185">Reference proteome</keyword>
<evidence type="ECO:0000313" key="7">
    <source>
        <dbReference type="EMBL" id="MCR6095557.1"/>
    </source>
</evidence>
<comment type="caution">
    <text evidence="7">The sequence shown here is derived from an EMBL/GenBank/DDBJ whole genome shotgun (WGS) entry which is preliminary data.</text>
</comment>
<dbReference type="AlphaFoldDB" id="A0A9Q4AZC6"/>
<protein>
    <recommendedName>
        <fullName evidence="5 6">Dephospho-CoA kinase</fullName>
        <ecNumber evidence="5 6">2.7.1.24</ecNumber>
    </recommendedName>
    <alternativeName>
        <fullName evidence="5">Dephosphocoenzyme A kinase</fullName>
    </alternativeName>
</protein>
<dbReference type="InterPro" id="IPR001977">
    <property type="entry name" value="Depp_CoAkinase"/>
</dbReference>
<dbReference type="Pfam" id="PF01121">
    <property type="entry name" value="CoaE"/>
    <property type="match status" value="1"/>
</dbReference>
<evidence type="ECO:0000256" key="5">
    <source>
        <dbReference type="HAMAP-Rule" id="MF_00376"/>
    </source>
</evidence>
<name>A0A9Q4AZC6_SALAG</name>
<keyword evidence="5" id="KW-0963">Cytoplasm</keyword>
<evidence type="ECO:0000256" key="4">
    <source>
        <dbReference type="ARBA" id="ARBA00022993"/>
    </source>
</evidence>
<keyword evidence="3 5" id="KW-0067">ATP-binding</keyword>
<comment type="function">
    <text evidence="5">Catalyzes the phosphorylation of the 3'-hydroxyl group of dephosphocoenzyme A to form coenzyme A.</text>
</comment>
<evidence type="ECO:0000256" key="1">
    <source>
        <dbReference type="ARBA" id="ARBA00009018"/>
    </source>
</evidence>
<gene>
    <name evidence="5" type="primary">coaE</name>
    <name evidence="7" type="ORF">HXA33_03285</name>
</gene>
<keyword evidence="5 7" id="KW-0808">Transferase</keyword>
<evidence type="ECO:0000313" key="8">
    <source>
        <dbReference type="Proteomes" id="UP001057753"/>
    </source>
</evidence>
<evidence type="ECO:0000256" key="2">
    <source>
        <dbReference type="ARBA" id="ARBA00022741"/>
    </source>
</evidence>
<dbReference type="GO" id="GO:0004140">
    <property type="term" value="F:dephospho-CoA kinase activity"/>
    <property type="evidence" value="ECO:0007669"/>
    <property type="project" value="UniProtKB-UniRule"/>
</dbReference>
<dbReference type="Proteomes" id="UP001057753">
    <property type="component" value="Unassembled WGS sequence"/>
</dbReference>
<dbReference type="SUPFAM" id="SSF52540">
    <property type="entry name" value="P-loop containing nucleoside triphosphate hydrolases"/>
    <property type="match status" value="1"/>
</dbReference>
<dbReference type="NCBIfam" id="TIGR00152">
    <property type="entry name" value="dephospho-CoA kinase"/>
    <property type="match status" value="1"/>
</dbReference>
<proteinExistence type="inferred from homology"/>
<evidence type="ECO:0000256" key="3">
    <source>
        <dbReference type="ARBA" id="ARBA00022840"/>
    </source>
</evidence>
<dbReference type="Gene3D" id="3.40.50.300">
    <property type="entry name" value="P-loop containing nucleotide triphosphate hydrolases"/>
    <property type="match status" value="1"/>
</dbReference>
<dbReference type="PANTHER" id="PTHR10695:SF46">
    <property type="entry name" value="BIFUNCTIONAL COENZYME A SYNTHASE-RELATED"/>
    <property type="match status" value="1"/>
</dbReference>
<feature type="binding site" evidence="5">
    <location>
        <begin position="10"/>
        <end position="15"/>
    </location>
    <ligand>
        <name>ATP</name>
        <dbReference type="ChEBI" id="CHEBI:30616"/>
    </ligand>
</feature>
<keyword evidence="2 5" id="KW-0547">Nucleotide-binding</keyword>
<dbReference type="GO" id="GO:0005524">
    <property type="term" value="F:ATP binding"/>
    <property type="evidence" value="ECO:0007669"/>
    <property type="project" value="UniProtKB-UniRule"/>
</dbReference>
<dbReference type="PANTHER" id="PTHR10695">
    <property type="entry name" value="DEPHOSPHO-COA KINASE-RELATED"/>
    <property type="match status" value="1"/>
</dbReference>
<dbReference type="RefSeq" id="WP_257820322.1">
    <property type="nucleotide sequence ID" value="NZ_JABXYM010000001.1"/>
</dbReference>
<comment type="subcellular location">
    <subcellularLocation>
        <location evidence="5">Cytoplasm</location>
    </subcellularLocation>
</comment>